<reference evidence="1 2" key="1">
    <citation type="journal article" date="2006" name="Science">
        <title>Genome of rice cluster I archaea -- the key methane producers in the rice rhizosphere.</title>
        <authorList>
            <person name="Erkel C."/>
            <person name="Kube M."/>
            <person name="Reinhardt R."/>
            <person name="Liesack W."/>
        </authorList>
    </citation>
    <scope>NUCLEOTIDE SEQUENCE [LARGE SCALE GENOMIC DNA]</scope>
    <source>
        <strain evidence="2">DSM 22066 / NBRC 105507 / MRE50</strain>
    </source>
</reference>
<evidence type="ECO:0000313" key="1">
    <source>
        <dbReference type="EMBL" id="CAJ35627.1"/>
    </source>
</evidence>
<accession>Q0W7L6</accession>
<name>Q0W7L6_METAR</name>
<sequence>MFSKPQDVDNVFLCDNCGTMHVRSNGNVETIGYEFGAFDVDKKSEGERVYLPFWVLNAQFDIHNLSAQGGGLGNLFGLLGGGQDRQGTIVIYMPAYDMDPGHFKDVSMYHTGNPPQYRASKPEPGVRRLKCALTVELLPQMADFIFVTSVAEKPGTLQRLDYTLNITGKRFIYLPHYLQGERYKPGY</sequence>
<protein>
    <submittedName>
        <fullName evidence="1">Uncharacterized protein</fullName>
    </submittedName>
</protein>
<gene>
    <name evidence="1" type="ORF">RCIX128</name>
</gene>
<dbReference type="eggNOG" id="arCOG07446">
    <property type="taxonomic scope" value="Archaea"/>
</dbReference>
<keyword evidence="2" id="KW-1185">Reference proteome</keyword>
<dbReference type="STRING" id="351160.RCIX128"/>
<organism evidence="1 2">
    <name type="scientific">Methanocella arvoryzae (strain DSM 22066 / NBRC 105507 / MRE50)</name>
    <dbReference type="NCBI Taxonomy" id="351160"/>
    <lineage>
        <taxon>Archaea</taxon>
        <taxon>Methanobacteriati</taxon>
        <taxon>Methanobacteriota</taxon>
        <taxon>Stenosarchaea group</taxon>
        <taxon>Methanomicrobia</taxon>
        <taxon>Methanocellales</taxon>
        <taxon>Methanocellaceae</taxon>
        <taxon>Methanocella</taxon>
    </lineage>
</organism>
<evidence type="ECO:0000313" key="2">
    <source>
        <dbReference type="Proteomes" id="UP000000663"/>
    </source>
</evidence>
<proteinExistence type="predicted"/>
<dbReference type="AlphaFoldDB" id="Q0W7L6"/>
<dbReference type="KEGG" id="rci:RCIX128"/>
<dbReference type="Proteomes" id="UP000000663">
    <property type="component" value="Chromosome"/>
</dbReference>
<dbReference type="EMBL" id="AM114193">
    <property type="protein sequence ID" value="CAJ35627.1"/>
    <property type="molecule type" value="Genomic_DNA"/>
</dbReference>